<dbReference type="Gene3D" id="3.30.730.10">
    <property type="entry name" value="AP2/ERF domain"/>
    <property type="match status" value="1"/>
</dbReference>
<evidence type="ECO:0000313" key="8">
    <source>
        <dbReference type="EMBL" id="RLN00001.1"/>
    </source>
</evidence>
<evidence type="ECO:0000259" key="7">
    <source>
        <dbReference type="PROSITE" id="PS51032"/>
    </source>
</evidence>
<dbReference type="EMBL" id="PQIB02000009">
    <property type="protein sequence ID" value="RLN00001.1"/>
    <property type="molecule type" value="Genomic_DNA"/>
</dbReference>
<dbReference type="AlphaFoldDB" id="A0A3L6RCM8"/>
<accession>A0A3L6RCM8</accession>
<dbReference type="InterPro" id="IPR001471">
    <property type="entry name" value="AP2/ERF_dom"/>
</dbReference>
<gene>
    <name evidence="8" type="ORF">C2845_PM06G17510</name>
</gene>
<dbReference type="GO" id="GO:0003677">
    <property type="term" value="F:DNA binding"/>
    <property type="evidence" value="ECO:0007669"/>
    <property type="project" value="UniProtKB-KW"/>
</dbReference>
<evidence type="ECO:0000256" key="3">
    <source>
        <dbReference type="ARBA" id="ARBA00023125"/>
    </source>
</evidence>
<sequence length="301" mass="31702">MTPCARAGSVSDSLKASKPQAQRPTTSPFHEARPLVSAAAAGQQPATAPTATARQYKSCSCLAGCRCRDDQAKQSEGAAARPTSEWVRETESVWVQGTVAVGMQMEWDMRGGGGGVGDGGGARAGGLALGGVVVGGGDQQHQHQQRVEAHYRGVRKRPWGRYAAEIRDPWRKTRVWLGTYDSPVEAAMAYDRAAVALRGSKARLNFGGGCGRARENAPVNLPRVPLQARCQLFGGGLDMGRPSPWHVACFPPSMLHQAAAHPAGGLLAADYAASQPSTALELRTGPRALPFDLNEPPSNGS</sequence>
<evidence type="ECO:0000256" key="5">
    <source>
        <dbReference type="ARBA" id="ARBA00023242"/>
    </source>
</evidence>
<protein>
    <submittedName>
        <fullName evidence="8">AP2-EREBP transcription factor</fullName>
    </submittedName>
</protein>
<feature type="region of interest" description="Disordered" evidence="6">
    <location>
        <begin position="1"/>
        <end position="50"/>
    </location>
</feature>
<keyword evidence="4" id="KW-0804">Transcription</keyword>
<dbReference type="PRINTS" id="PR00367">
    <property type="entry name" value="ETHRSPELEMNT"/>
</dbReference>
<dbReference type="FunFam" id="3.30.730.10:FF:000001">
    <property type="entry name" value="Ethylene-responsive transcription factor 2"/>
    <property type="match status" value="1"/>
</dbReference>
<dbReference type="STRING" id="4540.A0A3L6RCM8"/>
<dbReference type="PANTHER" id="PTHR31677">
    <property type="entry name" value="AP2 DOMAIN CLASS TRANSCRIPTION FACTOR"/>
    <property type="match status" value="1"/>
</dbReference>
<dbReference type="InterPro" id="IPR016177">
    <property type="entry name" value="DNA-bd_dom_sf"/>
</dbReference>
<dbReference type="Proteomes" id="UP000275267">
    <property type="component" value="Unassembled WGS sequence"/>
</dbReference>
<dbReference type="GO" id="GO:0003700">
    <property type="term" value="F:DNA-binding transcription factor activity"/>
    <property type="evidence" value="ECO:0007669"/>
    <property type="project" value="InterPro"/>
</dbReference>
<dbReference type="Pfam" id="PF00847">
    <property type="entry name" value="AP2"/>
    <property type="match status" value="1"/>
</dbReference>
<dbReference type="OrthoDB" id="1931494at2759"/>
<keyword evidence="9" id="KW-1185">Reference proteome</keyword>
<evidence type="ECO:0000313" key="9">
    <source>
        <dbReference type="Proteomes" id="UP000275267"/>
    </source>
</evidence>
<evidence type="ECO:0000256" key="4">
    <source>
        <dbReference type="ARBA" id="ARBA00023163"/>
    </source>
</evidence>
<proteinExistence type="predicted"/>
<evidence type="ECO:0000256" key="1">
    <source>
        <dbReference type="ARBA" id="ARBA00004123"/>
    </source>
</evidence>
<dbReference type="PANTHER" id="PTHR31677:SF77">
    <property type="entry name" value="OS05G0497200 PROTEIN"/>
    <property type="match status" value="1"/>
</dbReference>
<keyword evidence="2" id="KW-0805">Transcription regulation</keyword>
<dbReference type="CDD" id="cd00018">
    <property type="entry name" value="AP2"/>
    <property type="match status" value="1"/>
</dbReference>
<reference evidence="9" key="1">
    <citation type="journal article" date="2019" name="Nat. Commun.">
        <title>The genome of broomcorn millet.</title>
        <authorList>
            <person name="Zou C."/>
            <person name="Miki D."/>
            <person name="Li D."/>
            <person name="Tang Q."/>
            <person name="Xiao L."/>
            <person name="Rajput S."/>
            <person name="Deng P."/>
            <person name="Jia W."/>
            <person name="Huang R."/>
            <person name="Zhang M."/>
            <person name="Sun Y."/>
            <person name="Hu J."/>
            <person name="Fu X."/>
            <person name="Schnable P.S."/>
            <person name="Li F."/>
            <person name="Zhang H."/>
            <person name="Feng B."/>
            <person name="Zhu X."/>
            <person name="Liu R."/>
            <person name="Schnable J.C."/>
            <person name="Zhu J.-K."/>
            <person name="Zhang H."/>
        </authorList>
    </citation>
    <scope>NUCLEOTIDE SEQUENCE [LARGE SCALE GENOMIC DNA]</scope>
</reference>
<dbReference type="SMART" id="SM00380">
    <property type="entry name" value="AP2"/>
    <property type="match status" value="1"/>
</dbReference>
<comment type="subcellular location">
    <subcellularLocation>
        <location evidence="1">Nucleus</location>
    </subcellularLocation>
</comment>
<feature type="compositionally biased region" description="Polar residues" evidence="6">
    <location>
        <begin position="10"/>
        <end position="28"/>
    </location>
</feature>
<organism evidence="8 9">
    <name type="scientific">Panicum miliaceum</name>
    <name type="common">Proso millet</name>
    <name type="synonym">Broomcorn millet</name>
    <dbReference type="NCBI Taxonomy" id="4540"/>
    <lineage>
        <taxon>Eukaryota</taxon>
        <taxon>Viridiplantae</taxon>
        <taxon>Streptophyta</taxon>
        <taxon>Embryophyta</taxon>
        <taxon>Tracheophyta</taxon>
        <taxon>Spermatophyta</taxon>
        <taxon>Magnoliopsida</taxon>
        <taxon>Liliopsida</taxon>
        <taxon>Poales</taxon>
        <taxon>Poaceae</taxon>
        <taxon>PACMAD clade</taxon>
        <taxon>Panicoideae</taxon>
        <taxon>Panicodae</taxon>
        <taxon>Paniceae</taxon>
        <taxon>Panicinae</taxon>
        <taxon>Panicum</taxon>
        <taxon>Panicum sect. Panicum</taxon>
    </lineage>
</organism>
<dbReference type="InterPro" id="IPR036955">
    <property type="entry name" value="AP2/ERF_dom_sf"/>
</dbReference>
<dbReference type="GO" id="GO:0005634">
    <property type="term" value="C:nucleus"/>
    <property type="evidence" value="ECO:0007669"/>
    <property type="project" value="UniProtKB-SubCell"/>
</dbReference>
<dbReference type="SUPFAM" id="SSF54171">
    <property type="entry name" value="DNA-binding domain"/>
    <property type="match status" value="1"/>
</dbReference>
<name>A0A3L6RCM8_PANMI</name>
<comment type="caution">
    <text evidence="8">The sequence shown here is derived from an EMBL/GenBank/DDBJ whole genome shotgun (WGS) entry which is preliminary data.</text>
</comment>
<dbReference type="PROSITE" id="PS51032">
    <property type="entry name" value="AP2_ERF"/>
    <property type="match status" value="1"/>
</dbReference>
<feature type="compositionally biased region" description="Low complexity" evidence="6">
    <location>
        <begin position="38"/>
        <end position="50"/>
    </location>
</feature>
<feature type="domain" description="AP2/ERF" evidence="7">
    <location>
        <begin position="150"/>
        <end position="207"/>
    </location>
</feature>
<keyword evidence="5" id="KW-0539">Nucleus</keyword>
<evidence type="ECO:0000256" key="2">
    <source>
        <dbReference type="ARBA" id="ARBA00023015"/>
    </source>
</evidence>
<evidence type="ECO:0000256" key="6">
    <source>
        <dbReference type="SAM" id="MobiDB-lite"/>
    </source>
</evidence>
<keyword evidence="3" id="KW-0238">DNA-binding</keyword>